<protein>
    <submittedName>
        <fullName evidence="1">Chloramphenicol 3-O phosphotransferase</fullName>
    </submittedName>
</protein>
<dbReference type="AlphaFoldDB" id="A0A1G9AWM1"/>
<evidence type="ECO:0000313" key="1">
    <source>
        <dbReference type="EMBL" id="SDK31274.1"/>
    </source>
</evidence>
<dbReference type="Pfam" id="PF07931">
    <property type="entry name" value="CPT"/>
    <property type="match status" value="1"/>
</dbReference>
<dbReference type="Proteomes" id="UP000199050">
    <property type="component" value="Unassembled WGS sequence"/>
</dbReference>
<dbReference type="OrthoDB" id="9811101at2"/>
<reference evidence="2" key="1">
    <citation type="submission" date="2016-10" db="EMBL/GenBank/DDBJ databases">
        <authorList>
            <person name="Varghese N."/>
            <person name="Submissions S."/>
        </authorList>
    </citation>
    <scope>NUCLEOTIDE SEQUENCE [LARGE SCALE GENOMIC DNA]</scope>
    <source>
        <strain evidence="2">CGMCC 1.11012</strain>
    </source>
</reference>
<proteinExistence type="predicted"/>
<dbReference type="InterPro" id="IPR027417">
    <property type="entry name" value="P-loop_NTPase"/>
</dbReference>
<dbReference type="RefSeq" id="WP_090717898.1">
    <property type="nucleotide sequence ID" value="NZ_CBCSKY010000014.1"/>
</dbReference>
<sequence length="76" mass="8538">MESMAGYPVLRIGVYCPPEELARRERERGDGRIGQALEQLAFVHKEEVYDVEVDTFTEGTESCVARIIQAMQAAGY</sequence>
<dbReference type="EMBL" id="FNDX01000038">
    <property type="protein sequence ID" value="SDK31274.1"/>
    <property type="molecule type" value="Genomic_DNA"/>
</dbReference>
<dbReference type="STRING" id="1174501.SAMN05216192_1381"/>
<organism evidence="1 2">
    <name type="scientific">Paenibacillus typhae</name>
    <dbReference type="NCBI Taxonomy" id="1174501"/>
    <lineage>
        <taxon>Bacteria</taxon>
        <taxon>Bacillati</taxon>
        <taxon>Bacillota</taxon>
        <taxon>Bacilli</taxon>
        <taxon>Bacillales</taxon>
        <taxon>Paenibacillaceae</taxon>
        <taxon>Paenibacillus</taxon>
    </lineage>
</organism>
<evidence type="ECO:0000313" key="2">
    <source>
        <dbReference type="Proteomes" id="UP000199050"/>
    </source>
</evidence>
<keyword evidence="1" id="KW-0808">Transferase</keyword>
<gene>
    <name evidence="1" type="ORF">SAMN05216192_1381</name>
</gene>
<dbReference type="GO" id="GO:0016740">
    <property type="term" value="F:transferase activity"/>
    <property type="evidence" value="ECO:0007669"/>
    <property type="project" value="UniProtKB-KW"/>
</dbReference>
<accession>A0A1G9AWM1</accession>
<dbReference type="Gene3D" id="3.40.50.300">
    <property type="entry name" value="P-loop containing nucleotide triphosphate hydrolases"/>
    <property type="match status" value="1"/>
</dbReference>
<name>A0A1G9AWM1_9BACL</name>
<keyword evidence="2" id="KW-1185">Reference proteome</keyword>